<dbReference type="OrthoDB" id="14974at10239"/>
<keyword evidence="3" id="KW-1185">Reference proteome</keyword>
<feature type="compositionally biased region" description="Acidic residues" evidence="1">
    <location>
        <begin position="178"/>
        <end position="193"/>
    </location>
</feature>
<dbReference type="RefSeq" id="YP_007003754.1">
    <property type="nucleotide sequence ID" value="NC_019491.1"/>
</dbReference>
<dbReference type="GeneID" id="14011242"/>
<sequence>MSCAIDACNTVTSLLTTLSGRFLHWLDYAVSKDIREFEEEREYRLDLDADERLVLLESEARTCADAIVKVTKKPYLTSVDRINLKAAKIQLRNKHQAYGAELMAQVSLERTKDVLVDQALTEKRFYVQSSLRKSMKPQVAFANMSHMRQEDAFGRHLEDLLRETQQDHYSELKEEFSDLAETNEDDSEDEGEDIATKGIEERSRSLGIGIIPSELIGGNEILSL</sequence>
<evidence type="ECO:0000256" key="1">
    <source>
        <dbReference type="SAM" id="MobiDB-lite"/>
    </source>
</evidence>
<accession>K7PBX5</accession>
<dbReference type="KEGG" id="vg:14011242"/>
<organism evidence="2 3">
    <name type="scientific">Cyprinid herpesvirus 1</name>
    <dbReference type="NCBI Taxonomy" id="317858"/>
    <lineage>
        <taxon>Viruses</taxon>
        <taxon>Duplodnaviria</taxon>
        <taxon>Heunggongvirae</taxon>
        <taxon>Peploviricota</taxon>
        <taxon>Herviviricetes</taxon>
        <taxon>Herpesvirales</taxon>
        <taxon>Alloherpesviridae</taxon>
        <taxon>Cyvirus</taxon>
        <taxon>Cyvirus cyprinidallo1</taxon>
    </lineage>
</organism>
<protein>
    <submittedName>
        <fullName evidence="2">Protein ORF91</fullName>
    </submittedName>
</protein>
<reference evidence="2 3" key="1">
    <citation type="journal article" date="2013" name="J. Virol.">
        <title>Comparative genomics of carp herpesviruses.</title>
        <authorList>
            <person name="Davison A.J."/>
            <person name="Kurobe T."/>
            <person name="Gatherer D."/>
            <person name="Cunningham C."/>
            <person name="Korf I."/>
            <person name="Fukuda H."/>
            <person name="Hedrick R.P."/>
            <person name="Waltzek T.B."/>
        </authorList>
    </citation>
    <scope>NUCLEOTIDE SEQUENCE [LARGE SCALE GENOMIC DNA]</scope>
    <source>
        <strain evidence="2">NG-J1</strain>
    </source>
</reference>
<dbReference type="Proteomes" id="UP000118426">
    <property type="component" value="Segment"/>
</dbReference>
<feature type="region of interest" description="Disordered" evidence="1">
    <location>
        <begin position="178"/>
        <end position="200"/>
    </location>
</feature>
<gene>
    <name evidence="2" type="ORF">CyHV1_ORF91</name>
</gene>
<evidence type="ECO:0000313" key="3">
    <source>
        <dbReference type="Proteomes" id="UP000118426"/>
    </source>
</evidence>
<name>K7PBX5_9VIRU</name>
<evidence type="ECO:0000313" key="2">
    <source>
        <dbReference type="EMBL" id="AFJ20388.1"/>
    </source>
</evidence>
<dbReference type="EMBL" id="JQ815363">
    <property type="protein sequence ID" value="AFJ20388.1"/>
    <property type="molecule type" value="Genomic_DNA"/>
</dbReference>
<proteinExistence type="predicted"/>